<dbReference type="AlphaFoldDB" id="A0A426X993"/>
<reference evidence="1 2" key="1">
    <citation type="journal article" date="2014" name="Agronomy (Basel)">
        <title>A Draft Genome Sequence for Ensete ventricosum, the Drought-Tolerant Tree Against Hunger.</title>
        <authorList>
            <person name="Harrison J."/>
            <person name="Moore K.A."/>
            <person name="Paszkiewicz K."/>
            <person name="Jones T."/>
            <person name="Grant M."/>
            <person name="Ambacheew D."/>
            <person name="Muzemil S."/>
            <person name="Studholme D.J."/>
        </authorList>
    </citation>
    <scope>NUCLEOTIDE SEQUENCE [LARGE SCALE GENOMIC DNA]</scope>
</reference>
<evidence type="ECO:0000313" key="2">
    <source>
        <dbReference type="Proteomes" id="UP000287651"/>
    </source>
</evidence>
<sequence length="107" mass="12366">MESRTSTVSQKNSMVIYFARIARRVKFRSVFRALFLKFKILPILDVLAHGKSYEHGFMKTRDGHKLARSHAQSGISIGFSCSVSEIQNTGHSRRISLWKVVRAWFHK</sequence>
<protein>
    <submittedName>
        <fullName evidence="1">Uncharacterized protein</fullName>
    </submittedName>
</protein>
<comment type="caution">
    <text evidence="1">The sequence shown here is derived from an EMBL/GenBank/DDBJ whole genome shotgun (WGS) entry which is preliminary data.</text>
</comment>
<proteinExistence type="predicted"/>
<organism evidence="1 2">
    <name type="scientific">Ensete ventricosum</name>
    <name type="common">Abyssinian banana</name>
    <name type="synonym">Musa ensete</name>
    <dbReference type="NCBI Taxonomy" id="4639"/>
    <lineage>
        <taxon>Eukaryota</taxon>
        <taxon>Viridiplantae</taxon>
        <taxon>Streptophyta</taxon>
        <taxon>Embryophyta</taxon>
        <taxon>Tracheophyta</taxon>
        <taxon>Spermatophyta</taxon>
        <taxon>Magnoliopsida</taxon>
        <taxon>Liliopsida</taxon>
        <taxon>Zingiberales</taxon>
        <taxon>Musaceae</taxon>
        <taxon>Ensete</taxon>
    </lineage>
</organism>
<dbReference type="EMBL" id="AMZH03024141">
    <property type="protein sequence ID" value="RRT36049.1"/>
    <property type="molecule type" value="Genomic_DNA"/>
</dbReference>
<dbReference type="Proteomes" id="UP000287651">
    <property type="component" value="Unassembled WGS sequence"/>
</dbReference>
<name>A0A426X993_ENSVE</name>
<gene>
    <name evidence="1" type="ORF">B296_00050025</name>
</gene>
<evidence type="ECO:0000313" key="1">
    <source>
        <dbReference type="EMBL" id="RRT36049.1"/>
    </source>
</evidence>
<accession>A0A426X993</accession>